<reference evidence="2" key="2">
    <citation type="submission" date="2011-03" db="EMBL/GenBank/DDBJ databases">
        <title>The complete genome of Desulfobacca acetoxidans DSM 11109.</title>
        <authorList>
            <consortium name="US DOE Joint Genome Institute (JGI-PGF)"/>
            <person name="Lucas S."/>
            <person name="Copeland A."/>
            <person name="Lapidus A."/>
            <person name="Bruce D."/>
            <person name="Goodwin L."/>
            <person name="Pitluck S."/>
            <person name="Peters L."/>
            <person name="Kyrpides N."/>
            <person name="Mavromatis K."/>
            <person name="Ivanova N."/>
            <person name="Ovchinnikova G."/>
            <person name="Teshima H."/>
            <person name="Detter J.C."/>
            <person name="Han C."/>
            <person name="Land M."/>
            <person name="Hauser L."/>
            <person name="Markowitz V."/>
            <person name="Cheng J.-F."/>
            <person name="Hugenholtz P."/>
            <person name="Woyke T."/>
            <person name="Wu D."/>
            <person name="Spring S."/>
            <person name="Schueler E."/>
            <person name="Brambilla E."/>
            <person name="Klenk H.-P."/>
            <person name="Eisen J.A."/>
        </authorList>
    </citation>
    <scope>NUCLEOTIDE SEQUENCE [LARGE SCALE GENOMIC DNA]</scope>
    <source>
        <strain evidence="2">ATCC 700848 / DSM 11109 / ASRB2</strain>
    </source>
</reference>
<name>F2NG05_DESAR</name>
<evidence type="ECO:0000313" key="1">
    <source>
        <dbReference type="EMBL" id="AEB08418.1"/>
    </source>
</evidence>
<protein>
    <recommendedName>
        <fullName evidence="3">AAA family ATPase</fullName>
    </recommendedName>
</protein>
<organism evidence="1 2">
    <name type="scientific">Desulfobacca acetoxidans (strain ATCC 700848 / DSM 11109 / ASRB2)</name>
    <dbReference type="NCBI Taxonomy" id="880072"/>
    <lineage>
        <taxon>Bacteria</taxon>
        <taxon>Pseudomonadati</taxon>
        <taxon>Thermodesulfobacteriota</taxon>
        <taxon>Desulfobaccia</taxon>
        <taxon>Desulfobaccales</taxon>
        <taxon>Desulfobaccaceae</taxon>
        <taxon>Desulfobacca</taxon>
    </lineage>
</organism>
<dbReference type="HOGENOM" id="CLU_044339_0_0_7"/>
<dbReference type="STRING" id="880072.Desac_0532"/>
<proteinExistence type="predicted"/>
<accession>F2NG05</accession>
<sequence length="332" mass="36671">MADKIINIADEARQRIKAEKLQNEHGIKTITGADLAGKVFPPIRWAVPGLLPEGYGILGGRPKIGKSWLAFDIALAVASGGYAIGSNEYPVDPGTALYLALEDHERRLQERQAVLLNGQAGGPERLHLTTEWKRLHEGGIEALEAYLTAYNDCRLVTVDTLARVKPRLKRGADAYENDMEIGGKLQAIAHKYHVCLLAVHHTRKSKSETGDFIDELAGSTGITGAPDFVAQLSRGRRENTGILEITGKDIPEIELALKFENCLWTYLGNAKEVRISQNQETILNCLKNSSEPLKPKEISQMTDIGENYVKNILKILLDTELIKKTGYGKYCI</sequence>
<dbReference type="Gene3D" id="3.40.50.300">
    <property type="entry name" value="P-loop containing nucleotide triphosphate hydrolases"/>
    <property type="match status" value="1"/>
</dbReference>
<dbReference type="RefSeq" id="WP_013705531.1">
    <property type="nucleotide sequence ID" value="NC_015388.1"/>
</dbReference>
<gene>
    <name evidence="1" type="ordered locus">Desac_0532</name>
</gene>
<dbReference type="Pfam" id="PF13481">
    <property type="entry name" value="AAA_25"/>
    <property type="match status" value="1"/>
</dbReference>
<dbReference type="SUPFAM" id="SSF52540">
    <property type="entry name" value="P-loop containing nucleoside triphosphate hydrolases"/>
    <property type="match status" value="1"/>
</dbReference>
<keyword evidence="2" id="KW-1185">Reference proteome</keyword>
<dbReference type="KEGG" id="dao:Desac_0532"/>
<dbReference type="AlphaFoldDB" id="F2NG05"/>
<dbReference type="SUPFAM" id="SSF46785">
    <property type="entry name" value="Winged helix' DNA-binding domain"/>
    <property type="match status" value="1"/>
</dbReference>
<evidence type="ECO:0000313" key="2">
    <source>
        <dbReference type="Proteomes" id="UP000000483"/>
    </source>
</evidence>
<dbReference type="EMBL" id="CP002629">
    <property type="protein sequence ID" value="AEB08418.1"/>
    <property type="molecule type" value="Genomic_DNA"/>
</dbReference>
<dbReference type="InterPro" id="IPR036390">
    <property type="entry name" value="WH_DNA-bd_sf"/>
</dbReference>
<reference evidence="1 2" key="1">
    <citation type="journal article" date="2011" name="Stand. Genomic Sci.">
        <title>Complete genome sequence of the acetate-degrading sulfate reducer Desulfobacca acetoxidans type strain (ASRB2).</title>
        <authorList>
            <person name="Goker M."/>
            <person name="Teshima H."/>
            <person name="Lapidus A."/>
            <person name="Nolan M."/>
            <person name="Lucas S."/>
            <person name="Hammon N."/>
            <person name="Deshpande S."/>
            <person name="Cheng J.F."/>
            <person name="Tapia R."/>
            <person name="Han C."/>
            <person name="Goodwin L."/>
            <person name="Pitluck S."/>
            <person name="Huntemann M."/>
            <person name="Liolios K."/>
            <person name="Ivanova N."/>
            <person name="Pagani I."/>
            <person name="Mavromatis K."/>
            <person name="Ovchinikova G."/>
            <person name="Pati A."/>
            <person name="Chen A."/>
            <person name="Palaniappan K."/>
            <person name="Land M."/>
            <person name="Hauser L."/>
            <person name="Brambilla E.M."/>
            <person name="Rohde M."/>
            <person name="Spring S."/>
            <person name="Detter J.C."/>
            <person name="Woyke T."/>
            <person name="Bristow J."/>
            <person name="Eisen J.A."/>
            <person name="Markowitz V."/>
            <person name="Hugenholtz P."/>
            <person name="Kyrpides N.C."/>
            <person name="Klenk H.P."/>
        </authorList>
    </citation>
    <scope>NUCLEOTIDE SEQUENCE [LARGE SCALE GENOMIC DNA]</scope>
    <source>
        <strain evidence="2">ATCC 700848 / DSM 11109 / ASRB2</strain>
    </source>
</reference>
<evidence type="ECO:0008006" key="3">
    <source>
        <dbReference type="Google" id="ProtNLM"/>
    </source>
</evidence>
<dbReference type="OrthoDB" id="5959484at2"/>
<dbReference type="InterPro" id="IPR027417">
    <property type="entry name" value="P-loop_NTPase"/>
</dbReference>
<dbReference type="eggNOG" id="COG0305">
    <property type="taxonomic scope" value="Bacteria"/>
</dbReference>
<dbReference type="Proteomes" id="UP000000483">
    <property type="component" value="Chromosome"/>
</dbReference>